<comment type="caution">
    <text evidence="1">The sequence shown here is derived from an EMBL/GenBank/DDBJ whole genome shotgun (WGS) entry which is preliminary data.</text>
</comment>
<dbReference type="RefSeq" id="WP_150945908.1">
    <property type="nucleotide sequence ID" value="NZ_VZRB01000004.1"/>
</dbReference>
<gene>
    <name evidence="1" type="ORF">F7R91_07820</name>
</gene>
<protein>
    <submittedName>
        <fullName evidence="1">Uncharacterized protein</fullName>
    </submittedName>
</protein>
<evidence type="ECO:0000313" key="2">
    <source>
        <dbReference type="Proteomes" id="UP000442707"/>
    </source>
</evidence>
<sequence length="79" mass="8176">MTPLTRFVKHNSLTLAFGTGFLLTLAGQAVSGHADFNNQLVAEGLHPLSFWQYLATSDFAVEGVDDGGGVGVGRAVAVG</sequence>
<accession>A0A6H9V4V9</accession>
<keyword evidence="2" id="KW-1185">Reference proteome</keyword>
<name>A0A6H9V4V9_9ACTN</name>
<evidence type="ECO:0000313" key="1">
    <source>
        <dbReference type="EMBL" id="KAB1148690.1"/>
    </source>
</evidence>
<dbReference type="Pfam" id="PF20554">
    <property type="entry name" value="DUF6766"/>
    <property type="match status" value="1"/>
</dbReference>
<dbReference type="EMBL" id="VZRB01000004">
    <property type="protein sequence ID" value="KAB1148690.1"/>
    <property type="molecule type" value="Genomic_DNA"/>
</dbReference>
<dbReference type="InterPro" id="IPR046657">
    <property type="entry name" value="DUF6766"/>
</dbReference>
<dbReference type="AlphaFoldDB" id="A0A6H9V4V9"/>
<dbReference type="Proteomes" id="UP000442707">
    <property type="component" value="Unassembled WGS sequence"/>
</dbReference>
<organism evidence="1 2">
    <name type="scientific">Streptomyces luteolifulvus</name>
    <dbReference type="NCBI Taxonomy" id="2615112"/>
    <lineage>
        <taxon>Bacteria</taxon>
        <taxon>Bacillati</taxon>
        <taxon>Actinomycetota</taxon>
        <taxon>Actinomycetes</taxon>
        <taxon>Kitasatosporales</taxon>
        <taxon>Streptomycetaceae</taxon>
        <taxon>Streptomyces</taxon>
    </lineage>
</organism>
<reference evidence="1 2" key="1">
    <citation type="submission" date="2019-09" db="EMBL/GenBank/DDBJ databases">
        <title>Screening of Novel Bioactive Compounds from Soil-Associated.</title>
        <authorList>
            <person name="Zhao S."/>
        </authorList>
    </citation>
    <scope>NUCLEOTIDE SEQUENCE [LARGE SCALE GENOMIC DNA]</scope>
    <source>
        <strain evidence="1 2">HIT-DPA4</strain>
    </source>
</reference>
<proteinExistence type="predicted"/>